<dbReference type="EMBL" id="KC513608">
    <property type="protein sequence ID" value="AGE95565.1"/>
    <property type="molecule type" value="Genomic_DNA"/>
</dbReference>
<proteinExistence type="predicted"/>
<dbReference type="VEuPathDB" id="MicrosporidiaDB:AEWR_020500"/>
<dbReference type="VEuPathDB" id="MicrosporidiaDB:AEWD_020520"/>
<organism evidence="2">
    <name type="scientific">Encephalitozoon cuniculi</name>
    <name type="common">Microsporidian parasite</name>
    <dbReference type="NCBI Taxonomy" id="6035"/>
    <lineage>
        <taxon>Eukaryota</taxon>
        <taxon>Fungi</taxon>
        <taxon>Fungi incertae sedis</taxon>
        <taxon>Microsporidia</taxon>
        <taxon>Unikaryonidae</taxon>
        <taxon>Encephalitozoon</taxon>
    </lineage>
</organism>
<evidence type="ECO:0000259" key="1">
    <source>
        <dbReference type="PROSITE" id="PS51072"/>
    </source>
</evidence>
<dbReference type="VEuPathDB" id="MicrosporidiaDB:ECU02_0540"/>
<feature type="domain" description="MHD" evidence="1">
    <location>
        <begin position="115"/>
        <end position="335"/>
    </location>
</feature>
<name>M1K902_ENCCN</name>
<dbReference type="SUPFAM" id="SSF49447">
    <property type="entry name" value="Second domain of Mu2 adaptin subunit (ap50) of ap2 adaptor"/>
    <property type="match status" value="1"/>
</dbReference>
<evidence type="ECO:0000313" key="2">
    <source>
        <dbReference type="EMBL" id="AGE95565.1"/>
    </source>
</evidence>
<dbReference type="AlphaFoldDB" id="M1K902"/>
<dbReference type="VEuPathDB" id="MicrosporidiaDB:M970_020500"/>
<accession>M1K902</accession>
<reference evidence="2" key="1">
    <citation type="journal article" date="2013" name="Eukaryot. Cell">
        <title>Extremely Reduced Levels of Heterozygosity in the Vertebrate Pathogen Encephalitozoon cuniculi.</title>
        <authorList>
            <person name="Selman M."/>
            <person name="Sak B."/>
            <person name="Kvac M."/>
            <person name="Farinelli L."/>
            <person name="Weiss L.M."/>
            <person name="Corradi N."/>
        </authorList>
    </citation>
    <scope>NUCLEOTIDE SEQUENCE</scope>
</reference>
<dbReference type="PROSITE" id="PS51072">
    <property type="entry name" value="MHD"/>
    <property type="match status" value="1"/>
</dbReference>
<protein>
    <submittedName>
        <fullName evidence="2">Clathrin coat assembly protein</fullName>
    </submittedName>
</protein>
<dbReference type="InterPro" id="IPR028565">
    <property type="entry name" value="MHD"/>
</dbReference>
<dbReference type="VEuPathDB" id="MicrosporidiaDB:AEWQ_020490"/>
<gene>
    <name evidence="2" type="ORF">ECU02_0540</name>
</gene>
<sequence length="336" mass="38427">MIEEIFLIGDGDRVLYGDPSKYWRGALYPADSAGGYRLLQMAVNDVRIGVLYSLMSDLSVLGYMERLKKKLERKMGEVSKKSVLENYFGLLMVVNRQESTVALESKKSIIPSIVSNNVYLDVCEALSAIIDGERVVLNRTDGRCHLNASFGEEKMVRFSISKMRTSGVVYKNDLQVSEGLSEARVDVKVHGCRTETVRYWISSLEEPLVMICRAGGGYVVSCPSPTRFDWLEICFPIPKMASKVVKSHRLGRSAYDPEDNLLRWTFTKEVVKRERIDYRVEEFEKSEDLRPIVVNFHIKKWGDPKIRIEKAECIGSPGVCFWVRYSMSSGRYEIRR</sequence>
<dbReference type="InterPro" id="IPR036168">
    <property type="entry name" value="AP2_Mu_C_sf"/>
</dbReference>
<dbReference type="Pfam" id="PF00928">
    <property type="entry name" value="Adap_comp_sub"/>
    <property type="match status" value="1"/>
</dbReference>